<dbReference type="InterPro" id="IPR001478">
    <property type="entry name" value="PDZ"/>
</dbReference>
<dbReference type="SUPFAM" id="SSF52096">
    <property type="entry name" value="ClpP/crotonase"/>
    <property type="match status" value="1"/>
</dbReference>
<evidence type="ECO:0000256" key="4">
    <source>
        <dbReference type="ARBA" id="ARBA00022825"/>
    </source>
</evidence>
<keyword evidence="3 5" id="KW-0378">Hydrolase</keyword>
<evidence type="ECO:0000256" key="2">
    <source>
        <dbReference type="ARBA" id="ARBA00022670"/>
    </source>
</evidence>
<dbReference type="InterPro" id="IPR036034">
    <property type="entry name" value="PDZ_sf"/>
</dbReference>
<dbReference type="CDD" id="cd06782">
    <property type="entry name" value="cpPDZ_CPP-like"/>
    <property type="match status" value="1"/>
</dbReference>
<gene>
    <name evidence="8" type="ORF">ACFO3G_00345</name>
</gene>
<evidence type="ECO:0000256" key="1">
    <source>
        <dbReference type="ARBA" id="ARBA00009179"/>
    </source>
</evidence>
<dbReference type="RefSeq" id="WP_380076900.1">
    <property type="nucleotide sequence ID" value="NZ_JBHSGO010000005.1"/>
</dbReference>
<reference evidence="9" key="1">
    <citation type="journal article" date="2019" name="Int. J. Syst. Evol. Microbiol.">
        <title>The Global Catalogue of Microorganisms (GCM) 10K type strain sequencing project: providing services to taxonomists for standard genome sequencing and annotation.</title>
        <authorList>
            <consortium name="The Broad Institute Genomics Platform"/>
            <consortium name="The Broad Institute Genome Sequencing Center for Infectious Disease"/>
            <person name="Wu L."/>
            <person name="Ma J."/>
        </authorList>
    </citation>
    <scope>NUCLEOTIDE SEQUENCE [LARGE SCALE GENOMIC DNA]</scope>
    <source>
        <strain evidence="9">CGMCC 4.7357</strain>
    </source>
</reference>
<dbReference type="SUPFAM" id="SSF50156">
    <property type="entry name" value="PDZ domain-like"/>
    <property type="match status" value="1"/>
</dbReference>
<keyword evidence="9" id="KW-1185">Reference proteome</keyword>
<keyword evidence="4 5" id="KW-0720">Serine protease</keyword>
<dbReference type="PANTHER" id="PTHR32060:SF30">
    <property type="entry name" value="CARBOXY-TERMINAL PROCESSING PROTEASE CTPA"/>
    <property type="match status" value="1"/>
</dbReference>
<dbReference type="PROSITE" id="PS50106">
    <property type="entry name" value="PDZ"/>
    <property type="match status" value="1"/>
</dbReference>
<keyword evidence="2 5" id="KW-0645">Protease</keyword>
<organism evidence="8 9">
    <name type="scientific">Falsiporphyromonas endometrii</name>
    <dbReference type="NCBI Taxonomy" id="1387297"/>
    <lineage>
        <taxon>Bacteria</taxon>
        <taxon>Pseudomonadati</taxon>
        <taxon>Bacteroidota</taxon>
        <taxon>Bacteroidia</taxon>
        <taxon>Bacteroidales</taxon>
        <taxon>Porphyromonadaceae</taxon>
        <taxon>Falsiporphyromonas</taxon>
    </lineage>
</organism>
<dbReference type="Pfam" id="PF13180">
    <property type="entry name" value="PDZ_2"/>
    <property type="match status" value="1"/>
</dbReference>
<dbReference type="SMART" id="SM00228">
    <property type="entry name" value="PDZ"/>
    <property type="match status" value="1"/>
</dbReference>
<dbReference type="Pfam" id="PF03572">
    <property type="entry name" value="Peptidase_S41"/>
    <property type="match status" value="1"/>
</dbReference>
<dbReference type="EMBL" id="JBHSGO010000005">
    <property type="protein sequence ID" value="MFC4665086.1"/>
    <property type="molecule type" value="Genomic_DNA"/>
</dbReference>
<dbReference type="NCBIfam" id="TIGR00225">
    <property type="entry name" value="prc"/>
    <property type="match status" value="1"/>
</dbReference>
<name>A0ABV9K5W8_9PORP</name>
<dbReference type="InterPro" id="IPR029045">
    <property type="entry name" value="ClpP/crotonase-like_dom_sf"/>
</dbReference>
<comment type="caution">
    <text evidence="8">The sequence shown here is derived from an EMBL/GenBank/DDBJ whole genome shotgun (WGS) entry which is preliminary data.</text>
</comment>
<dbReference type="Pfam" id="PF22694">
    <property type="entry name" value="CtpB_N-like"/>
    <property type="match status" value="1"/>
</dbReference>
<evidence type="ECO:0000313" key="9">
    <source>
        <dbReference type="Proteomes" id="UP001596020"/>
    </source>
</evidence>
<evidence type="ECO:0000313" key="8">
    <source>
        <dbReference type="EMBL" id="MFC4665086.1"/>
    </source>
</evidence>
<comment type="similarity">
    <text evidence="1 5">Belongs to the peptidase S41A family.</text>
</comment>
<dbReference type="Proteomes" id="UP001596020">
    <property type="component" value="Unassembled WGS sequence"/>
</dbReference>
<feature type="signal peptide" evidence="6">
    <location>
        <begin position="1"/>
        <end position="24"/>
    </location>
</feature>
<evidence type="ECO:0000259" key="7">
    <source>
        <dbReference type="PROSITE" id="PS50106"/>
    </source>
</evidence>
<dbReference type="Gene3D" id="3.90.226.10">
    <property type="entry name" value="2-enoyl-CoA Hydratase, Chain A, domain 1"/>
    <property type="match status" value="1"/>
</dbReference>
<accession>A0ABV9K5W8</accession>
<dbReference type="PANTHER" id="PTHR32060">
    <property type="entry name" value="TAIL-SPECIFIC PROTEASE"/>
    <property type="match status" value="1"/>
</dbReference>
<feature type="domain" description="PDZ" evidence="7">
    <location>
        <begin position="74"/>
        <end position="140"/>
    </location>
</feature>
<protein>
    <submittedName>
        <fullName evidence="8">S41 family peptidase</fullName>
    </submittedName>
</protein>
<dbReference type="Gene3D" id="2.30.42.10">
    <property type="match status" value="1"/>
</dbReference>
<dbReference type="CDD" id="cd07560">
    <property type="entry name" value="Peptidase_S41_CPP"/>
    <property type="match status" value="1"/>
</dbReference>
<dbReference type="SMART" id="SM00245">
    <property type="entry name" value="TSPc"/>
    <property type="match status" value="1"/>
</dbReference>
<dbReference type="InterPro" id="IPR005151">
    <property type="entry name" value="Tail-specific_protease"/>
</dbReference>
<proteinExistence type="inferred from homology"/>
<sequence length="532" mass="59650">MMKRKSFTVMFMLTILMVSSSLKAQFLPPNYKEAIDKVAHSIAAISQLYVDTVNTNKLAEDAIRGVLSELDPHSVYINADDNKEEMNELEGKFSGVGIQFNMLTDTLYVVQVIPGGPCEKAGLLAGDRIMKVNGENIAGLKVKNSKIMKLLRGPKGTQVTLSVLRGKRQFDYVVTRGEIPIHSRDACYIIPDTKIGYMRFNRFSMTTYDEFEKGAKKLLEEGMDKLIIDLRFNGGGILDAAQNMAGAFLPKGAKVLTVKNNRPPYFSQDLLVESASLPALKKIPLIILINEFSASASEILTGAIQDWDRGLVIGRRSFGKGLVQRPIPLPDGSVIRLTIARYYTPSGRCIQKPYVKGDSRSYEEDILNRFKHGELLHSDSIAFPDSLKYKTLSKGRTVYGGGGIMPDIFIPLDTTKQNDLEKALLMTASLVRVLPHYMDKERKPLLKKYPIASEFEASYHVPNSLFNEVKKVALENDVKWDDKLFAEAKSKLAFLLKCYIARDLYGEDVFYSMINTLDKEYNEAIKIFSEKS</sequence>
<evidence type="ECO:0000256" key="6">
    <source>
        <dbReference type="SAM" id="SignalP"/>
    </source>
</evidence>
<dbReference type="InterPro" id="IPR055210">
    <property type="entry name" value="CtpA/B_N"/>
</dbReference>
<evidence type="ECO:0000256" key="5">
    <source>
        <dbReference type="RuleBase" id="RU004404"/>
    </source>
</evidence>
<keyword evidence="6" id="KW-0732">Signal</keyword>
<evidence type="ECO:0000256" key="3">
    <source>
        <dbReference type="ARBA" id="ARBA00022801"/>
    </source>
</evidence>
<dbReference type="Gene3D" id="3.30.750.44">
    <property type="match status" value="1"/>
</dbReference>
<feature type="chain" id="PRO_5047421318" evidence="6">
    <location>
        <begin position="25"/>
        <end position="532"/>
    </location>
</feature>
<dbReference type="InterPro" id="IPR004447">
    <property type="entry name" value="Peptidase_S41A"/>
</dbReference>